<reference evidence="1" key="1">
    <citation type="submission" date="2020-02" db="EMBL/GenBank/DDBJ databases">
        <authorList>
            <person name="Meier V. D."/>
        </authorList>
    </citation>
    <scope>NUCLEOTIDE SEQUENCE</scope>
    <source>
        <strain evidence="1">AVDCRST_MAG65</strain>
    </source>
</reference>
<dbReference type="PANTHER" id="PTHR35309:SF4">
    <property type="entry name" value="TOCOPHEROL CYCLASE"/>
    <property type="match status" value="1"/>
</dbReference>
<name>A0A6J4R7V4_9ACTN</name>
<evidence type="ECO:0000313" key="1">
    <source>
        <dbReference type="EMBL" id="CAA9463964.1"/>
    </source>
</evidence>
<sequence>MPSLQRLIAAYRRTGADLPFGDPTRAHGVGMEGYYWRFTDASAGRVVVVLCGISSPGDGDWALVALASHPDGVVRAAVVPRASAVADTFGVRAGTTLTATREFLSVDLGAGARLEAVLSARREWPHRMLGGLGPAQMVPGLGQYWHPHLLGAAVSGSAELGGRRVSLDAAGAYAEKNWGSHFADHWWWGQAHGFDDPGVCVAFAGGRVSLPVGVVAPTAVVVALDGRVLRLAPPLARTVASVGDDSWRLRARQGRVSVSVEGSAGARPSPALLPVPVVGERRAVLRSRQLLAGRLELEVRRGGRRLYAGVSELAGLERPHEERTG</sequence>
<dbReference type="AlphaFoldDB" id="A0A6J4R7V4"/>
<proteinExistence type="predicted"/>
<dbReference type="GO" id="GO:0009976">
    <property type="term" value="F:tocopherol cyclase activity"/>
    <property type="evidence" value="ECO:0007669"/>
    <property type="project" value="InterPro"/>
</dbReference>
<accession>A0A6J4R7V4</accession>
<dbReference type="EMBL" id="CADCVL010000012">
    <property type="protein sequence ID" value="CAA9463964.1"/>
    <property type="molecule type" value="Genomic_DNA"/>
</dbReference>
<dbReference type="InterPro" id="IPR025893">
    <property type="entry name" value="Tocopherol_cyclase"/>
</dbReference>
<gene>
    <name evidence="1" type="ORF">AVDCRST_MAG65-74</name>
</gene>
<dbReference type="Pfam" id="PF14249">
    <property type="entry name" value="Tocopherol_cycl"/>
    <property type="match status" value="1"/>
</dbReference>
<evidence type="ECO:0008006" key="2">
    <source>
        <dbReference type="Google" id="ProtNLM"/>
    </source>
</evidence>
<dbReference type="PANTHER" id="PTHR35309">
    <property type="match status" value="1"/>
</dbReference>
<organism evidence="1">
    <name type="scientific">uncultured Solirubrobacteraceae bacterium</name>
    <dbReference type="NCBI Taxonomy" id="1162706"/>
    <lineage>
        <taxon>Bacteria</taxon>
        <taxon>Bacillati</taxon>
        <taxon>Actinomycetota</taxon>
        <taxon>Thermoleophilia</taxon>
        <taxon>Solirubrobacterales</taxon>
        <taxon>Solirubrobacteraceae</taxon>
        <taxon>environmental samples</taxon>
    </lineage>
</organism>
<protein>
    <recommendedName>
        <fullName evidence="2">Tocopherol cyclase</fullName>
    </recommendedName>
</protein>
<dbReference type="SUPFAM" id="SSF159245">
    <property type="entry name" value="AttH-like"/>
    <property type="match status" value="1"/>
</dbReference>